<keyword evidence="1" id="KW-0012">Acyltransferase</keyword>
<dbReference type="Proteomes" id="UP000683360">
    <property type="component" value="Unassembled WGS sequence"/>
</dbReference>
<evidence type="ECO:0000313" key="1">
    <source>
        <dbReference type="EMBL" id="CAG2207754.1"/>
    </source>
</evidence>
<proteinExistence type="predicted"/>
<keyword evidence="1" id="KW-0808">Transferase</keyword>
<reference evidence="1" key="1">
    <citation type="submission" date="2021-03" db="EMBL/GenBank/DDBJ databases">
        <authorList>
            <person name="Bekaert M."/>
        </authorList>
    </citation>
    <scope>NUCLEOTIDE SEQUENCE</scope>
</reference>
<dbReference type="EMBL" id="CAJPWZ010001090">
    <property type="protein sequence ID" value="CAG2207754.1"/>
    <property type="molecule type" value="Genomic_DNA"/>
</dbReference>
<keyword evidence="2" id="KW-1185">Reference proteome</keyword>
<dbReference type="GO" id="GO:0016887">
    <property type="term" value="F:ATP hydrolysis activity"/>
    <property type="evidence" value="ECO:0007669"/>
    <property type="project" value="InterPro"/>
</dbReference>
<evidence type="ECO:0000313" key="2">
    <source>
        <dbReference type="Proteomes" id="UP000683360"/>
    </source>
</evidence>
<comment type="caution">
    <text evidence="1">The sequence shown here is derived from an EMBL/GenBank/DDBJ whole genome shotgun (WGS) entry which is preliminary data.</text>
</comment>
<gene>
    <name evidence="1" type="ORF">MEDL_22024</name>
</gene>
<dbReference type="PANTHER" id="PTHR22605:SF1">
    <property type="entry name" value="RZ-TYPE DOMAIN-CONTAINING PROTEIN"/>
    <property type="match status" value="1"/>
</dbReference>
<dbReference type="PANTHER" id="PTHR22605">
    <property type="entry name" value="RZ-TYPE DOMAIN-CONTAINING PROTEIN"/>
    <property type="match status" value="1"/>
</dbReference>
<protein>
    <submittedName>
        <fullName evidence="1">RNF213</fullName>
        <ecNumber evidence="1">2.3.2.27</ecNumber>
    </submittedName>
</protein>
<sequence length="188" mass="20921">MTETFLKECLRNHWSNVLVITSDVPGLGKTELIHRQARDDGMSVATMHVSGKINIGSIIQNLHDLNLKEYNMLHIDVGITSTPSELDAALFQLIVLGHLSTGSMAYTLETKHVCIEISNTVGQTLCNSLPTTTCFRRKNLDWNNYYDMKVSTEVNSPVQVVCQYLKALENGTLDRNDIYFTGSSAAKP</sequence>
<dbReference type="EC" id="2.3.2.27" evidence="1"/>
<dbReference type="AlphaFoldDB" id="A0A8S3REM6"/>
<dbReference type="InterPro" id="IPR031248">
    <property type="entry name" value="RNF213"/>
</dbReference>
<dbReference type="GO" id="GO:0061630">
    <property type="term" value="F:ubiquitin protein ligase activity"/>
    <property type="evidence" value="ECO:0007669"/>
    <property type="project" value="UniProtKB-EC"/>
</dbReference>
<organism evidence="1 2">
    <name type="scientific">Mytilus edulis</name>
    <name type="common">Blue mussel</name>
    <dbReference type="NCBI Taxonomy" id="6550"/>
    <lineage>
        <taxon>Eukaryota</taxon>
        <taxon>Metazoa</taxon>
        <taxon>Spiralia</taxon>
        <taxon>Lophotrochozoa</taxon>
        <taxon>Mollusca</taxon>
        <taxon>Bivalvia</taxon>
        <taxon>Autobranchia</taxon>
        <taxon>Pteriomorphia</taxon>
        <taxon>Mytilida</taxon>
        <taxon>Mytiloidea</taxon>
        <taxon>Mytilidae</taxon>
        <taxon>Mytilinae</taxon>
        <taxon>Mytilus</taxon>
    </lineage>
</organism>
<dbReference type="OrthoDB" id="2424973at2759"/>
<accession>A0A8S3REM6</accession>
<name>A0A8S3REM6_MYTED</name>